<dbReference type="InterPro" id="IPR020846">
    <property type="entry name" value="MFS_dom"/>
</dbReference>
<dbReference type="CDD" id="cd17315">
    <property type="entry name" value="MFS_GLUT_like"/>
    <property type="match status" value="1"/>
</dbReference>
<evidence type="ECO:0000256" key="6">
    <source>
        <dbReference type="ARBA" id="ARBA00023136"/>
    </source>
</evidence>
<dbReference type="InterPro" id="IPR005829">
    <property type="entry name" value="Sugar_transporter_CS"/>
</dbReference>
<sequence>MQASAYAVRGGVSLDSQKRRVLLLPGSGYFRKRSLALNNLCTTTARSDRFGLRLGSVDMEFELARARAGVFRSPAKARSVVRAQASGDIEDVTPAKIQGKTSGSVLPYVGVACLGAILFGYHLGVVNGALEYLSKDLGIANNTVLQGKFHSIYDDNCNYFTLLFFISFLMDNSMHNSAISKLEIFGIGWVVSSLLAGATVGSFTGGALADKFGRTKTFQLDAIPLVVGAFLCATAQSVQTMIIGRLLAGIGIGISSAIVPLYISEISPTEIRGTLGSVNQLFICIGILAALVAGLPLAGNPLWWRSMFGVALIPSVLLALGMAFSPESPRWLFQQGKVSQAEMAIKTLFGKERVAEVMNDFNAASQGSSEQEAGWFDLFSSRYWKVVSVGAALFLFQQLAGINAVVYYSTSVFRSVGIASDVAASALVGASNVFGMYNYSILFDGQTRKEKSSNYKLCWNGNSILRFYNPYDAHDLTCIAFETKFQALSMLLLSLSLTWKVLAPYSGTLAVLGTVLYVLSFSLGAGPVPALLLPEIFASRIRAKAVALSLGMHWISNFIIGLYFLSFVTKFGISSVYLGFSTVCLLAVLYIAGNVVETKGRSLEEIERALNPAI</sequence>
<feature type="transmembrane region" description="Helical" evidence="8">
    <location>
        <begin position="422"/>
        <end position="443"/>
    </location>
</feature>
<reference evidence="10 11" key="1">
    <citation type="journal article" date="2019" name="Genome Biol. Evol.">
        <title>The Rhododendron genome and chromosomal organization provide insight into shared whole-genome duplications across the heath family (Ericaceae).</title>
        <authorList>
            <person name="Soza V.L."/>
            <person name="Lindsley D."/>
            <person name="Waalkes A."/>
            <person name="Ramage E."/>
            <person name="Patwardhan R.P."/>
            <person name="Burton J.N."/>
            <person name="Adey A."/>
            <person name="Kumar A."/>
            <person name="Qiu R."/>
            <person name="Shendure J."/>
            <person name="Hall B."/>
        </authorList>
    </citation>
    <scope>NUCLEOTIDE SEQUENCE [LARGE SCALE GENOMIC DNA]</scope>
    <source>
        <strain evidence="10">RSF 1966-606</strain>
    </source>
</reference>
<dbReference type="PROSITE" id="PS00217">
    <property type="entry name" value="SUGAR_TRANSPORT_2"/>
    <property type="match status" value="1"/>
</dbReference>
<dbReference type="PRINTS" id="PR00171">
    <property type="entry name" value="SUGRTRNSPORT"/>
</dbReference>
<feature type="transmembrane region" description="Helical" evidence="8">
    <location>
        <begin position="545"/>
        <end position="565"/>
    </location>
</feature>
<dbReference type="Proteomes" id="UP000428333">
    <property type="component" value="Linkage Group LG11"/>
</dbReference>
<protein>
    <recommendedName>
        <fullName evidence="9">Major facilitator superfamily (MFS) profile domain-containing protein</fullName>
    </recommendedName>
</protein>
<feature type="transmembrane region" description="Helical" evidence="8">
    <location>
        <begin position="242"/>
        <end position="263"/>
    </location>
</feature>
<dbReference type="InterPro" id="IPR050360">
    <property type="entry name" value="MFS_Sugar_Transporters"/>
</dbReference>
<keyword evidence="6 8" id="KW-0472">Membrane</keyword>
<evidence type="ECO:0000256" key="5">
    <source>
        <dbReference type="ARBA" id="ARBA00022989"/>
    </source>
</evidence>
<keyword evidence="5 8" id="KW-1133">Transmembrane helix</keyword>
<feature type="transmembrane region" description="Helical" evidence="8">
    <location>
        <begin position="509"/>
        <end position="533"/>
    </location>
</feature>
<dbReference type="InterPro" id="IPR003663">
    <property type="entry name" value="Sugar/inositol_transpt"/>
</dbReference>
<evidence type="ECO:0000256" key="8">
    <source>
        <dbReference type="SAM" id="Phobius"/>
    </source>
</evidence>
<dbReference type="OrthoDB" id="6612291at2759"/>
<comment type="caution">
    <text evidence="10">The sequence shown here is derived from an EMBL/GenBank/DDBJ whole genome shotgun (WGS) entry which is preliminary data.</text>
</comment>
<feature type="transmembrane region" description="Helical" evidence="8">
    <location>
        <begin position="571"/>
        <end position="592"/>
    </location>
</feature>
<dbReference type="InterPro" id="IPR005828">
    <property type="entry name" value="MFS_sugar_transport-like"/>
</dbReference>
<dbReference type="PANTHER" id="PTHR48022:SF2">
    <property type="entry name" value="PLASTIDIC GLUCOSE TRANSPORTER 4"/>
    <property type="match status" value="1"/>
</dbReference>
<dbReference type="InterPro" id="IPR036259">
    <property type="entry name" value="MFS_trans_sf"/>
</dbReference>
<proteinExistence type="inferred from homology"/>
<evidence type="ECO:0000256" key="1">
    <source>
        <dbReference type="ARBA" id="ARBA00004141"/>
    </source>
</evidence>
<feature type="transmembrane region" description="Helical" evidence="8">
    <location>
        <begin position="386"/>
        <end position="410"/>
    </location>
</feature>
<evidence type="ECO:0000256" key="3">
    <source>
        <dbReference type="ARBA" id="ARBA00022448"/>
    </source>
</evidence>
<evidence type="ECO:0000256" key="2">
    <source>
        <dbReference type="ARBA" id="ARBA00010992"/>
    </source>
</evidence>
<comment type="similarity">
    <text evidence="7">Belongs to the major facilitator superfamily. Phosphate:H(+) symporter (TC 2.A.1.9) family.</text>
</comment>
<evidence type="ECO:0000313" key="10">
    <source>
        <dbReference type="EMBL" id="KAE9449466.1"/>
    </source>
</evidence>
<dbReference type="Pfam" id="PF00083">
    <property type="entry name" value="Sugar_tr"/>
    <property type="match status" value="2"/>
</dbReference>
<dbReference type="PANTHER" id="PTHR48022">
    <property type="entry name" value="PLASTIDIC GLUCOSE TRANSPORTER 4"/>
    <property type="match status" value="1"/>
</dbReference>
<dbReference type="SUPFAM" id="SSF103473">
    <property type="entry name" value="MFS general substrate transporter"/>
    <property type="match status" value="1"/>
</dbReference>
<gene>
    <name evidence="10" type="ORF">C3L33_18636</name>
</gene>
<keyword evidence="3" id="KW-0813">Transport</keyword>
<dbReference type="AlphaFoldDB" id="A0A6A4KP86"/>
<keyword evidence="11" id="KW-1185">Reference proteome</keyword>
<organism evidence="10 11">
    <name type="scientific">Rhododendron williamsianum</name>
    <dbReference type="NCBI Taxonomy" id="262921"/>
    <lineage>
        <taxon>Eukaryota</taxon>
        <taxon>Viridiplantae</taxon>
        <taxon>Streptophyta</taxon>
        <taxon>Embryophyta</taxon>
        <taxon>Tracheophyta</taxon>
        <taxon>Spermatophyta</taxon>
        <taxon>Magnoliopsida</taxon>
        <taxon>eudicotyledons</taxon>
        <taxon>Gunneridae</taxon>
        <taxon>Pentapetalae</taxon>
        <taxon>asterids</taxon>
        <taxon>Ericales</taxon>
        <taxon>Ericaceae</taxon>
        <taxon>Ericoideae</taxon>
        <taxon>Rhodoreae</taxon>
        <taxon>Rhododendron</taxon>
    </lineage>
</organism>
<evidence type="ECO:0000256" key="7">
    <source>
        <dbReference type="ARBA" id="ARBA00044504"/>
    </source>
</evidence>
<feature type="non-terminal residue" evidence="10">
    <location>
        <position position="1"/>
    </location>
</feature>
<feature type="transmembrane region" description="Helical" evidence="8">
    <location>
        <begin position="275"/>
        <end position="297"/>
    </location>
</feature>
<comment type="subcellular location">
    <subcellularLocation>
        <location evidence="1">Membrane</location>
        <topology evidence="1">Multi-pass membrane protein</topology>
    </subcellularLocation>
</comment>
<comment type="similarity">
    <text evidence="2">Belongs to the major facilitator superfamily. Sugar transporter (TC 2.A.1.1) family.</text>
</comment>
<evidence type="ECO:0000259" key="9">
    <source>
        <dbReference type="PROSITE" id="PS50850"/>
    </source>
</evidence>
<dbReference type="EMBL" id="QEFC01003172">
    <property type="protein sequence ID" value="KAE9449466.1"/>
    <property type="molecule type" value="Genomic_DNA"/>
</dbReference>
<dbReference type="GO" id="GO:0005351">
    <property type="term" value="F:carbohydrate:proton symporter activity"/>
    <property type="evidence" value="ECO:0007669"/>
    <property type="project" value="TreeGrafter"/>
</dbReference>
<evidence type="ECO:0000313" key="11">
    <source>
        <dbReference type="Proteomes" id="UP000428333"/>
    </source>
</evidence>
<feature type="domain" description="Major facilitator superfamily (MFS) profile" evidence="9">
    <location>
        <begin position="108"/>
        <end position="599"/>
    </location>
</feature>
<feature type="transmembrane region" description="Helical" evidence="8">
    <location>
        <begin position="184"/>
        <end position="206"/>
    </location>
</feature>
<name>A0A6A4KP86_9ERIC</name>
<evidence type="ECO:0000256" key="4">
    <source>
        <dbReference type="ARBA" id="ARBA00022692"/>
    </source>
</evidence>
<feature type="transmembrane region" description="Helical" evidence="8">
    <location>
        <begin position="303"/>
        <end position="324"/>
    </location>
</feature>
<feature type="transmembrane region" description="Helical" evidence="8">
    <location>
        <begin position="105"/>
        <end position="124"/>
    </location>
</feature>
<accession>A0A6A4KP86</accession>
<dbReference type="Gene3D" id="1.20.1250.20">
    <property type="entry name" value="MFS general substrate transporter like domains"/>
    <property type="match status" value="2"/>
</dbReference>
<keyword evidence="4 8" id="KW-0812">Transmembrane</keyword>
<dbReference type="PROSITE" id="PS50850">
    <property type="entry name" value="MFS"/>
    <property type="match status" value="1"/>
</dbReference>
<dbReference type="GO" id="GO:0016020">
    <property type="term" value="C:membrane"/>
    <property type="evidence" value="ECO:0007669"/>
    <property type="project" value="UniProtKB-SubCell"/>
</dbReference>